<dbReference type="SUPFAM" id="SSF53067">
    <property type="entry name" value="Actin-like ATPase domain"/>
    <property type="match status" value="1"/>
</dbReference>
<keyword evidence="3" id="KW-1185">Reference proteome</keyword>
<dbReference type="PANTHER" id="PTHR18964:SF169">
    <property type="entry name" value="N-ACETYLMANNOSAMINE KINASE"/>
    <property type="match status" value="1"/>
</dbReference>
<dbReference type="AlphaFoldDB" id="A0A846RH71"/>
<dbReference type="Gene3D" id="3.30.420.40">
    <property type="match status" value="2"/>
</dbReference>
<proteinExistence type="inferred from homology"/>
<dbReference type="Pfam" id="PF00480">
    <property type="entry name" value="ROK"/>
    <property type="match status" value="1"/>
</dbReference>
<dbReference type="GO" id="GO:0004340">
    <property type="term" value="F:glucokinase activity"/>
    <property type="evidence" value="ECO:0007669"/>
    <property type="project" value="UniProtKB-EC"/>
</dbReference>
<dbReference type="EC" id="2.7.1.2" evidence="2"/>
<comment type="caution">
    <text evidence="2">The sequence shown here is derived from an EMBL/GenBank/DDBJ whole genome shotgun (WGS) entry which is preliminary data.</text>
</comment>
<comment type="similarity">
    <text evidence="1">Belongs to the ROK (NagC/XylR) family.</text>
</comment>
<evidence type="ECO:0000313" key="3">
    <source>
        <dbReference type="Proteomes" id="UP000547458"/>
    </source>
</evidence>
<evidence type="ECO:0000313" key="2">
    <source>
        <dbReference type="EMBL" id="NJC21040.1"/>
    </source>
</evidence>
<dbReference type="EMBL" id="JAATJL010000001">
    <property type="protein sequence ID" value="NJC21040.1"/>
    <property type="molecule type" value="Genomic_DNA"/>
</dbReference>
<accession>A0A846RH71</accession>
<dbReference type="PANTHER" id="PTHR18964">
    <property type="entry name" value="ROK (REPRESSOR, ORF, KINASE) FAMILY"/>
    <property type="match status" value="1"/>
</dbReference>
<keyword evidence="2" id="KW-0808">Transferase</keyword>
<dbReference type="InterPro" id="IPR043129">
    <property type="entry name" value="ATPase_NBD"/>
</dbReference>
<reference evidence="2 3" key="1">
    <citation type="submission" date="2020-03" db="EMBL/GenBank/DDBJ databases">
        <title>Sequencing the genomes of 1000 actinobacteria strains.</title>
        <authorList>
            <person name="Klenk H.-P."/>
        </authorList>
    </citation>
    <scope>NUCLEOTIDE SEQUENCE [LARGE SCALE GENOMIC DNA]</scope>
    <source>
        <strain evidence="2 3">DSM 16403</strain>
    </source>
</reference>
<keyword evidence="2" id="KW-0418">Kinase</keyword>
<organism evidence="2 3">
    <name type="scientific">Arthrobacter pigmenti</name>
    <dbReference type="NCBI Taxonomy" id="271432"/>
    <lineage>
        <taxon>Bacteria</taxon>
        <taxon>Bacillati</taxon>
        <taxon>Actinomycetota</taxon>
        <taxon>Actinomycetes</taxon>
        <taxon>Micrococcales</taxon>
        <taxon>Micrococcaceae</taxon>
        <taxon>Arthrobacter</taxon>
    </lineage>
</organism>
<name>A0A846RH71_9MICC</name>
<dbReference type="Proteomes" id="UP000547458">
    <property type="component" value="Unassembled WGS sequence"/>
</dbReference>
<sequence length="303" mass="31634">MTPALTTPVLEVGGTHVTAALVETYDGGWSVRADSVRRLPLDAHASAAAILDIIADAARSLGTEHNRRWGVAVPGPFDYATGVARYENVGKFDTLNGVDVRAGLSERLGAAASGFTFLNDADAFGIGEHALSGAGVSRLVCITLGTGVGSTFLVDGSPVTTGAGVPPHGECHLLTWNDRPLEETVSRRAIRRQYAEASGNPALDVHEIANASRQGDAVAARVLESTFTALGAAIAPSLHDFNAESLIIGGSMAGSWDIVYPAVRKGLSDARSQLGQLPITRSERFEEACLVGAARWALVQAHT</sequence>
<protein>
    <submittedName>
        <fullName evidence="2">Glucokinase</fullName>
        <ecNumber evidence="2">2.7.1.2</ecNumber>
    </submittedName>
</protein>
<dbReference type="InterPro" id="IPR000600">
    <property type="entry name" value="ROK"/>
</dbReference>
<gene>
    <name evidence="2" type="ORF">BJ994_000116</name>
</gene>
<evidence type="ECO:0000256" key="1">
    <source>
        <dbReference type="ARBA" id="ARBA00006479"/>
    </source>
</evidence>
<dbReference type="RefSeq" id="WP_209066421.1">
    <property type="nucleotide sequence ID" value="NZ_JAATJL010000001.1"/>
</dbReference>